<feature type="domain" description="FAD-binding PCMH-type" evidence="3">
    <location>
        <begin position="1"/>
        <end position="202"/>
    </location>
</feature>
<dbReference type="InterPro" id="IPR036318">
    <property type="entry name" value="FAD-bd_PCMH-like_sf"/>
</dbReference>
<dbReference type="InterPro" id="IPR023753">
    <property type="entry name" value="FAD/NAD-binding_dom"/>
</dbReference>
<dbReference type="SUPFAM" id="SSF51971">
    <property type="entry name" value="Nucleotide-binding domain"/>
    <property type="match status" value="1"/>
</dbReference>
<dbReference type="GO" id="GO:0051536">
    <property type="term" value="F:iron-sulfur cluster binding"/>
    <property type="evidence" value="ECO:0007669"/>
    <property type="project" value="InterPro"/>
</dbReference>
<dbReference type="SUPFAM" id="SSF56176">
    <property type="entry name" value="FAD-binding/transporter-associated domain-like"/>
    <property type="match status" value="2"/>
</dbReference>
<dbReference type="InterPro" id="IPR005107">
    <property type="entry name" value="CO_DH_flav_C"/>
</dbReference>
<keyword evidence="2" id="KW-0560">Oxidoreductase</keyword>
<dbReference type="InterPro" id="IPR016166">
    <property type="entry name" value="FAD-bd_PCMH"/>
</dbReference>
<dbReference type="SUPFAM" id="SSF55447">
    <property type="entry name" value="CO dehydrogenase flavoprotein C-terminal domain-like"/>
    <property type="match status" value="1"/>
</dbReference>
<protein>
    <submittedName>
        <fullName evidence="4">FAD binding domain-containing protein</fullName>
    </submittedName>
</protein>
<proteinExistence type="predicted"/>
<dbReference type="InterPro" id="IPR009051">
    <property type="entry name" value="Helical_ferredxn"/>
</dbReference>
<dbReference type="EMBL" id="DWWT01000030">
    <property type="protein sequence ID" value="HJC05958.1"/>
    <property type="molecule type" value="Genomic_DNA"/>
</dbReference>
<dbReference type="Gene3D" id="3.30.43.10">
    <property type="entry name" value="Uridine Diphospho-n-acetylenolpyruvylglucosamine Reductase, domain 2"/>
    <property type="match status" value="1"/>
</dbReference>
<evidence type="ECO:0000259" key="3">
    <source>
        <dbReference type="PROSITE" id="PS51387"/>
    </source>
</evidence>
<dbReference type="InterPro" id="IPR002346">
    <property type="entry name" value="Mopterin_DH_FAD-bd"/>
</dbReference>
<dbReference type="InterPro" id="IPR016167">
    <property type="entry name" value="FAD-bd_PCMH_sub1"/>
</dbReference>
<dbReference type="Gene3D" id="1.10.1060.10">
    <property type="entry name" value="Alpha-helical ferredoxin"/>
    <property type="match status" value="1"/>
</dbReference>
<dbReference type="InterPro" id="IPR036683">
    <property type="entry name" value="CO_DH_flav_C_dom_sf"/>
</dbReference>
<reference evidence="4" key="2">
    <citation type="submission" date="2021-04" db="EMBL/GenBank/DDBJ databases">
        <authorList>
            <person name="Gilroy R."/>
        </authorList>
    </citation>
    <scope>NUCLEOTIDE SEQUENCE</scope>
    <source>
        <strain evidence="4">CHK180-15479</strain>
    </source>
</reference>
<dbReference type="Pfam" id="PF00941">
    <property type="entry name" value="FAD_binding_5"/>
    <property type="match status" value="1"/>
</dbReference>
<evidence type="ECO:0000256" key="1">
    <source>
        <dbReference type="ARBA" id="ARBA00022630"/>
    </source>
</evidence>
<dbReference type="SUPFAM" id="SSF46548">
    <property type="entry name" value="alpha-helical ferredoxin"/>
    <property type="match status" value="1"/>
</dbReference>
<keyword evidence="1" id="KW-0285">Flavoprotein</keyword>
<dbReference type="Gene3D" id="3.30.465.10">
    <property type="match status" value="2"/>
</dbReference>
<dbReference type="Pfam" id="PF07992">
    <property type="entry name" value="Pyr_redox_2"/>
    <property type="match status" value="1"/>
</dbReference>
<reference evidence="4" key="1">
    <citation type="journal article" date="2021" name="PeerJ">
        <title>Extensive microbial diversity within the chicken gut microbiome revealed by metagenomics and culture.</title>
        <authorList>
            <person name="Gilroy R."/>
            <person name="Ravi A."/>
            <person name="Getino M."/>
            <person name="Pursley I."/>
            <person name="Horton D.L."/>
            <person name="Alikhan N.F."/>
            <person name="Baker D."/>
            <person name="Gharbi K."/>
            <person name="Hall N."/>
            <person name="Watson M."/>
            <person name="Adriaenssens E.M."/>
            <person name="Foster-Nyarko E."/>
            <person name="Jarju S."/>
            <person name="Secka A."/>
            <person name="Antonio M."/>
            <person name="Oren A."/>
            <person name="Chaudhuri R.R."/>
            <person name="La Ragione R."/>
            <person name="Hildebrand F."/>
            <person name="Pallen M.J."/>
        </authorList>
    </citation>
    <scope>NUCLEOTIDE SEQUENCE</scope>
    <source>
        <strain evidence="4">CHK180-15479</strain>
    </source>
</reference>
<dbReference type="SMART" id="SM01092">
    <property type="entry name" value="CO_deh_flav_C"/>
    <property type="match status" value="1"/>
</dbReference>
<dbReference type="PANTHER" id="PTHR42783">
    <property type="entry name" value="GLUTAMATE SYNTHASE [NADPH] SMALL CHAIN"/>
    <property type="match status" value="1"/>
</dbReference>
<dbReference type="Gene3D" id="3.40.50.720">
    <property type="entry name" value="NAD(P)-binding Rossmann-like Domain"/>
    <property type="match status" value="1"/>
</dbReference>
<dbReference type="Gene3D" id="3.50.50.60">
    <property type="entry name" value="FAD/NAD(P)-binding domain"/>
    <property type="match status" value="1"/>
</dbReference>
<dbReference type="Gene3D" id="3.30.390.50">
    <property type="entry name" value="CO dehydrogenase flavoprotein, C-terminal domain"/>
    <property type="match status" value="1"/>
</dbReference>
<dbReference type="InterPro" id="IPR036188">
    <property type="entry name" value="FAD/NAD-bd_sf"/>
</dbReference>
<sequence length="792" mass="86598">MRKFEHINAESFEEASKALRSYEKAEPIAGGTDLMGTLKKEFLPESPQAVVNLKTIPDSAYIRDKGDSISIGAMTKLCDIEDSELLKKEEKALWEAAKSVATPIIRNAATIGGNICQDVRCWYYRYPHAIGGRLMCARKGGDECYAVKGRNQYHSIFGGMKTGLPPCSAECPAGTDIPAYMQKIREDDWDGAAEIIMRVNPMPMLTSRVCPHVCQGKCNQCADGDAVSVHSVERALGDYILEHRDRFYKKPEQETGKKAAIVGAGPAGLTAAYYLRKMGHSVTVYEKMEEAGGVLMYGIPEYRLPKHYVRDLAEALTDMGICFTYSTEVGKDIQIEEIREANDTVFLDTGAWKQPILGIDGEKLTQFGLNFLVEVKAFMNRQIGREVLVCGGGNVAMDVALTAVRLGAQKVRLVCLEQRQEMPASAEEIARAEEEGVEIFNGWGLGRVLSSEDGKVTGLEAKRCTAVFDEAGHFHPVYDEKDRQVFASDCIILATGQKVDLDFLGEKYKEELASARGLIEIGEHKDTRAPGVYAGGDAASGPSVAIKAIRDGGIAARHMSEYMGFPADAVQGRSGCGAAGSCGFLHHDKDGIKETKAHVEADTPVQERTLEREDSTSLTREEARKEAGRCMNCGCYSVNASDISPVLLALDGEITTTEQTFTAEKFFSSMHSVELLAPGELVTEITVPKMEGWRCGYMKMRLRESIDFAVTSLAYAYKEEDGVITDARLAAGGVAPVPVRLSAVEEYVKGKKISEETAEKAGELACEGAEPLEENGYKMQELKTQIRRSMGL</sequence>
<dbReference type="AlphaFoldDB" id="A0A9D2MZ26"/>
<comment type="caution">
    <text evidence="4">The sequence shown here is derived from an EMBL/GenBank/DDBJ whole genome shotgun (WGS) entry which is preliminary data.</text>
</comment>
<evidence type="ECO:0000313" key="5">
    <source>
        <dbReference type="Proteomes" id="UP000823910"/>
    </source>
</evidence>
<evidence type="ECO:0000256" key="2">
    <source>
        <dbReference type="ARBA" id="ARBA00023002"/>
    </source>
</evidence>
<dbReference type="PANTHER" id="PTHR42783:SF3">
    <property type="entry name" value="GLUTAMATE SYNTHASE [NADPH] SMALL CHAIN-RELATED"/>
    <property type="match status" value="1"/>
</dbReference>
<dbReference type="Proteomes" id="UP000823910">
    <property type="component" value="Unassembled WGS sequence"/>
</dbReference>
<dbReference type="InterPro" id="IPR016169">
    <property type="entry name" value="FAD-bd_PCMH_sub2"/>
</dbReference>
<dbReference type="PRINTS" id="PR00419">
    <property type="entry name" value="ADXRDTASE"/>
</dbReference>
<accession>A0A9D2MZ26</accession>
<organism evidence="4 5">
    <name type="scientific">Candidatus Enterocloster excrementipullorum</name>
    <dbReference type="NCBI Taxonomy" id="2838559"/>
    <lineage>
        <taxon>Bacteria</taxon>
        <taxon>Bacillati</taxon>
        <taxon>Bacillota</taxon>
        <taxon>Clostridia</taxon>
        <taxon>Lachnospirales</taxon>
        <taxon>Lachnospiraceae</taxon>
        <taxon>Enterocloster</taxon>
    </lineage>
</organism>
<dbReference type="InterPro" id="IPR028261">
    <property type="entry name" value="DPD_II"/>
</dbReference>
<evidence type="ECO:0000313" key="4">
    <source>
        <dbReference type="EMBL" id="HJC05958.1"/>
    </source>
</evidence>
<dbReference type="Pfam" id="PF03450">
    <property type="entry name" value="CO_deh_flav_C"/>
    <property type="match status" value="1"/>
</dbReference>
<dbReference type="PROSITE" id="PS51387">
    <property type="entry name" value="FAD_PCMH"/>
    <property type="match status" value="1"/>
</dbReference>
<dbReference type="GO" id="GO:0071949">
    <property type="term" value="F:FAD binding"/>
    <property type="evidence" value="ECO:0007669"/>
    <property type="project" value="InterPro"/>
</dbReference>
<dbReference type="Pfam" id="PF14691">
    <property type="entry name" value="Fer4_20"/>
    <property type="match status" value="1"/>
</dbReference>
<dbReference type="GO" id="GO:0016491">
    <property type="term" value="F:oxidoreductase activity"/>
    <property type="evidence" value="ECO:0007669"/>
    <property type="project" value="UniProtKB-KW"/>
</dbReference>
<name>A0A9D2MZ26_9FIRM</name>
<gene>
    <name evidence="4" type="ORF">H9704_07375</name>
</gene>